<proteinExistence type="predicted"/>
<sequence>MHLSVKSISYSSDNFIQCKSQPFLQRVSCTLGHNRPTL</sequence>
<reference evidence="1" key="2">
    <citation type="journal article" date="2015" name="Fish Shellfish Immunol.">
        <title>Early steps in the European eel (Anguilla anguilla)-Vibrio vulnificus interaction in the gills: Role of the RtxA13 toxin.</title>
        <authorList>
            <person name="Callol A."/>
            <person name="Pajuelo D."/>
            <person name="Ebbesson L."/>
            <person name="Teles M."/>
            <person name="MacKenzie S."/>
            <person name="Amaro C."/>
        </authorList>
    </citation>
    <scope>NUCLEOTIDE SEQUENCE</scope>
</reference>
<dbReference type="AlphaFoldDB" id="A0A0E9SFX8"/>
<name>A0A0E9SFX8_ANGAN</name>
<protein>
    <submittedName>
        <fullName evidence="1">Uncharacterized protein</fullName>
    </submittedName>
</protein>
<reference evidence="1" key="1">
    <citation type="submission" date="2014-11" db="EMBL/GenBank/DDBJ databases">
        <authorList>
            <person name="Amaro Gonzalez C."/>
        </authorList>
    </citation>
    <scope>NUCLEOTIDE SEQUENCE</scope>
</reference>
<evidence type="ECO:0000313" key="1">
    <source>
        <dbReference type="EMBL" id="JAH40201.1"/>
    </source>
</evidence>
<dbReference type="EMBL" id="GBXM01068376">
    <property type="protein sequence ID" value="JAH40201.1"/>
    <property type="molecule type" value="Transcribed_RNA"/>
</dbReference>
<accession>A0A0E9SFX8</accession>
<organism evidence="1">
    <name type="scientific">Anguilla anguilla</name>
    <name type="common">European freshwater eel</name>
    <name type="synonym">Muraena anguilla</name>
    <dbReference type="NCBI Taxonomy" id="7936"/>
    <lineage>
        <taxon>Eukaryota</taxon>
        <taxon>Metazoa</taxon>
        <taxon>Chordata</taxon>
        <taxon>Craniata</taxon>
        <taxon>Vertebrata</taxon>
        <taxon>Euteleostomi</taxon>
        <taxon>Actinopterygii</taxon>
        <taxon>Neopterygii</taxon>
        <taxon>Teleostei</taxon>
        <taxon>Anguilliformes</taxon>
        <taxon>Anguillidae</taxon>
        <taxon>Anguilla</taxon>
    </lineage>
</organism>